<feature type="compositionally biased region" description="Basic and acidic residues" evidence="1">
    <location>
        <begin position="209"/>
        <end position="224"/>
    </location>
</feature>
<feature type="region of interest" description="Disordered" evidence="1">
    <location>
        <begin position="204"/>
        <end position="224"/>
    </location>
</feature>
<dbReference type="EnsemblPlants" id="OPUNC05G09400.1">
    <property type="protein sequence ID" value="OPUNC05G09400.1"/>
    <property type="gene ID" value="OPUNC05G09400"/>
</dbReference>
<keyword evidence="3" id="KW-1185">Reference proteome</keyword>
<organism evidence="2">
    <name type="scientific">Oryza punctata</name>
    <name type="common">Red rice</name>
    <dbReference type="NCBI Taxonomy" id="4537"/>
    <lineage>
        <taxon>Eukaryota</taxon>
        <taxon>Viridiplantae</taxon>
        <taxon>Streptophyta</taxon>
        <taxon>Embryophyta</taxon>
        <taxon>Tracheophyta</taxon>
        <taxon>Spermatophyta</taxon>
        <taxon>Magnoliopsida</taxon>
        <taxon>Liliopsida</taxon>
        <taxon>Poales</taxon>
        <taxon>Poaceae</taxon>
        <taxon>BOP clade</taxon>
        <taxon>Oryzoideae</taxon>
        <taxon>Oryzeae</taxon>
        <taxon>Oryzinae</taxon>
        <taxon>Oryza</taxon>
    </lineage>
</organism>
<reference evidence="2" key="2">
    <citation type="submission" date="2018-05" db="EMBL/GenBank/DDBJ databases">
        <title>OpunRS2 (Oryza punctata Reference Sequence Version 2).</title>
        <authorList>
            <person name="Zhang J."/>
            <person name="Kudrna D."/>
            <person name="Lee S."/>
            <person name="Talag J."/>
            <person name="Welchert J."/>
            <person name="Wing R.A."/>
        </authorList>
    </citation>
    <scope>NUCLEOTIDE SEQUENCE [LARGE SCALE GENOMIC DNA]</scope>
</reference>
<evidence type="ECO:0000313" key="2">
    <source>
        <dbReference type="EnsemblPlants" id="OPUNC05G09400.1"/>
    </source>
</evidence>
<evidence type="ECO:0000313" key="3">
    <source>
        <dbReference type="Proteomes" id="UP000026962"/>
    </source>
</evidence>
<proteinExistence type="predicted"/>
<name>A0A0E0L0T4_ORYPU</name>
<dbReference type="AlphaFoldDB" id="A0A0E0L0T4"/>
<dbReference type="Gramene" id="OPUNC05G09400.1">
    <property type="protein sequence ID" value="OPUNC05G09400.1"/>
    <property type="gene ID" value="OPUNC05G09400"/>
</dbReference>
<reference evidence="2" key="1">
    <citation type="submission" date="2015-04" db="UniProtKB">
        <authorList>
            <consortium name="EnsemblPlants"/>
        </authorList>
    </citation>
    <scope>IDENTIFICATION</scope>
</reference>
<dbReference type="OMA" id="HNEDNIG"/>
<evidence type="ECO:0000256" key="1">
    <source>
        <dbReference type="SAM" id="MobiDB-lite"/>
    </source>
</evidence>
<accession>A0A0E0L0T4</accession>
<sequence length="224" mass="25763">MQGEECAQSSTYNVEVSQHNEDNIGIDMQSLHIEQVECNNEDEEVDDEEEEDQPVPASWIREDLGYIGVNECHDTVWFYGDGPINKGAMFSMKFALHDAVKSWLLKLQRQFNVLKSSPAVYTMVGKTEGCNFRVHGHVPKYESYWLVSRVEEHNCMLRNTRSSHRNLTATYVANKTMTAPRRPLRQANKLGNHHMLHRLGGQEGAWVPDETHRKAPPFEHSKRV</sequence>
<protein>
    <submittedName>
        <fullName evidence="2">Uncharacterized protein</fullName>
    </submittedName>
</protein>
<dbReference type="HOGENOM" id="CLU_1236764_0_0_1"/>
<dbReference type="Proteomes" id="UP000026962">
    <property type="component" value="Chromosome 5"/>
</dbReference>